<keyword evidence="2" id="KW-0378">Hydrolase</keyword>
<dbReference type="Pfam" id="PF00270">
    <property type="entry name" value="DEAD"/>
    <property type="match status" value="1"/>
</dbReference>
<gene>
    <name evidence="2" type="ORF">WNY58_09220</name>
</gene>
<evidence type="ECO:0000313" key="2">
    <source>
        <dbReference type="EMBL" id="MEM5536570.1"/>
    </source>
</evidence>
<dbReference type="RefSeq" id="WP_342854372.1">
    <property type="nucleotide sequence ID" value="NZ_JBBMRA010000007.1"/>
</dbReference>
<dbReference type="Gene3D" id="3.40.50.300">
    <property type="entry name" value="P-loop containing nucleotide triphosphate hydrolases"/>
    <property type="match status" value="2"/>
</dbReference>
<keyword evidence="2" id="KW-0547">Nucleotide-binding</keyword>
<sequence>MTPIHYKLTDTQFISDLDIQIDPNHYVTHLCADTGMGKSSWVMDVLCKQGNIIFAVPQRAQITQLKAKYGNRKDVEFIYGGHSELSENPSNIICTYDQLPAILAKVFANHYMLIIDEVHKLYQAASYRPDAVANIVDAVIDQRFSSVLTLSATFMLELVSYQIDSWLEVTRTTEIERVIELQLFRSLPSMEDAVIANIEASDNGPTVVRINNKKDIIAYQKALEGKGLRCLAVNRDLQKNESISTMLEKESIAEYDVVLTTSLMDEAININDEQINELIVFNSKIHPEELKQFVGRFRLCNPFIKLCIPEYMVGGKARDLELIKRSNVSVVKAAKQLAEVIQLDCDTLQTIRKANQTLKELFGFEPLRMRHSNIAANDAALMACLFKADTQLCYQSVARLKQTLGQVFPKLVFTVNEVESGCSNEGAKRLDDAFASIADQWYAALDNCKTAVTKEAARLKQTGKSSEDSVLILASLGTQFSVESLECSILQQWHDLHRDVMVDLWEAFDAIERDRGCKIWQFHNSARSNLYIQPILKYLKQIPQGTVMTLPEAKSCILDAFRQVSNSHSNFKEMVAESDLTGVTVKKNNHFSVTDRFTRSIFRDYTATPPVRSNNKDKITFSGIGPYGYKYRLIHDEKKKKTVRNIRRIQRAA</sequence>
<dbReference type="InterPro" id="IPR011545">
    <property type="entry name" value="DEAD/DEAH_box_helicase_dom"/>
</dbReference>
<dbReference type="SUPFAM" id="SSF52540">
    <property type="entry name" value="P-loop containing nucleoside triphosphate hydrolases"/>
    <property type="match status" value="1"/>
</dbReference>
<dbReference type="InterPro" id="IPR027417">
    <property type="entry name" value="P-loop_NTPase"/>
</dbReference>
<keyword evidence="3" id="KW-1185">Reference proteome</keyword>
<feature type="domain" description="DEAD/DEAH-box helicase" evidence="1">
    <location>
        <begin position="30"/>
        <end position="154"/>
    </location>
</feature>
<organism evidence="2 3">
    <name type="scientific">Neptuniibacter pectenicola</name>
    <dbReference type="NCBI Taxonomy" id="1806669"/>
    <lineage>
        <taxon>Bacteria</taxon>
        <taxon>Pseudomonadati</taxon>
        <taxon>Pseudomonadota</taxon>
        <taxon>Gammaproteobacteria</taxon>
        <taxon>Oceanospirillales</taxon>
        <taxon>Oceanospirillaceae</taxon>
        <taxon>Neptuniibacter</taxon>
    </lineage>
</organism>
<dbReference type="Proteomes" id="UP001449225">
    <property type="component" value="Unassembled WGS sequence"/>
</dbReference>
<protein>
    <submittedName>
        <fullName evidence="2">DEAD/DEAH box helicase</fullName>
    </submittedName>
</protein>
<accession>A0ABU9TS76</accession>
<keyword evidence="2" id="KW-0067">ATP-binding</keyword>
<comment type="caution">
    <text evidence="2">The sequence shown here is derived from an EMBL/GenBank/DDBJ whole genome shotgun (WGS) entry which is preliminary data.</text>
</comment>
<dbReference type="GO" id="GO:0004386">
    <property type="term" value="F:helicase activity"/>
    <property type="evidence" value="ECO:0007669"/>
    <property type="project" value="UniProtKB-KW"/>
</dbReference>
<proteinExistence type="predicted"/>
<name>A0ABU9TS76_9GAMM</name>
<evidence type="ECO:0000259" key="1">
    <source>
        <dbReference type="Pfam" id="PF00270"/>
    </source>
</evidence>
<dbReference type="EMBL" id="JBBMRA010000007">
    <property type="protein sequence ID" value="MEM5536570.1"/>
    <property type="molecule type" value="Genomic_DNA"/>
</dbReference>
<reference evidence="2 3" key="1">
    <citation type="submission" date="2024-03" db="EMBL/GenBank/DDBJ databases">
        <title>Community enrichment and isolation of bacterial strains for fucoidan degradation.</title>
        <authorList>
            <person name="Sichert A."/>
        </authorList>
    </citation>
    <scope>NUCLEOTIDE SEQUENCE [LARGE SCALE GENOMIC DNA]</scope>
    <source>
        <strain evidence="2 3">AS76</strain>
    </source>
</reference>
<keyword evidence="2" id="KW-0347">Helicase</keyword>
<evidence type="ECO:0000313" key="3">
    <source>
        <dbReference type="Proteomes" id="UP001449225"/>
    </source>
</evidence>